<reference evidence="2" key="1">
    <citation type="journal article" date="2019" name="Int. J. Syst. Evol. Microbiol.">
        <title>The Global Catalogue of Microorganisms (GCM) 10K type strain sequencing project: providing services to taxonomists for standard genome sequencing and annotation.</title>
        <authorList>
            <consortium name="The Broad Institute Genomics Platform"/>
            <consortium name="The Broad Institute Genome Sequencing Center for Infectious Disease"/>
            <person name="Wu L."/>
            <person name="Ma J."/>
        </authorList>
    </citation>
    <scope>NUCLEOTIDE SEQUENCE [LARGE SCALE GENOMIC DNA]</scope>
    <source>
        <strain evidence="2">CCUG 66188</strain>
    </source>
</reference>
<evidence type="ECO:0000313" key="2">
    <source>
        <dbReference type="Proteomes" id="UP001596353"/>
    </source>
</evidence>
<accession>A0ABW2B1Q4</accession>
<dbReference type="EMBL" id="JBHSWG010000001">
    <property type="protein sequence ID" value="MFC6759328.1"/>
    <property type="molecule type" value="Genomic_DNA"/>
</dbReference>
<organism evidence="1 2">
    <name type="scientific">Sulfitobacter porphyrae</name>
    <dbReference type="NCBI Taxonomy" id="1246864"/>
    <lineage>
        <taxon>Bacteria</taxon>
        <taxon>Pseudomonadati</taxon>
        <taxon>Pseudomonadota</taxon>
        <taxon>Alphaproteobacteria</taxon>
        <taxon>Rhodobacterales</taxon>
        <taxon>Roseobacteraceae</taxon>
        <taxon>Sulfitobacter</taxon>
    </lineage>
</organism>
<proteinExistence type="predicted"/>
<evidence type="ECO:0000313" key="1">
    <source>
        <dbReference type="EMBL" id="MFC6759328.1"/>
    </source>
</evidence>
<gene>
    <name evidence="1" type="ORF">ACFQFQ_07225</name>
</gene>
<comment type="caution">
    <text evidence="1">The sequence shown here is derived from an EMBL/GenBank/DDBJ whole genome shotgun (WGS) entry which is preliminary data.</text>
</comment>
<protein>
    <submittedName>
        <fullName evidence="1">Uncharacterized protein</fullName>
    </submittedName>
</protein>
<dbReference type="Proteomes" id="UP001596353">
    <property type="component" value="Unassembled WGS sequence"/>
</dbReference>
<sequence length="67" mass="6865">MTATFQPAGFSAILIGDESLTIACGDMILAGGHAITAVVTRDATVRGWAEGQGIATLTAPATCWRQT</sequence>
<name>A0ABW2B1Q4_9RHOB</name>
<keyword evidence="2" id="KW-1185">Reference proteome</keyword>